<proteinExistence type="predicted"/>
<reference evidence="2" key="1">
    <citation type="submission" date="2022-08" db="EMBL/GenBank/DDBJ databases">
        <authorList>
            <consortium name="DOE Joint Genome Institute"/>
            <person name="Min B."/>
            <person name="Riley R."/>
            <person name="Sierra-Patev S."/>
            <person name="Naranjo-Ortiz M."/>
            <person name="Looney B."/>
            <person name="Konkel Z."/>
            <person name="Slot J.C."/>
            <person name="Sakamoto Y."/>
            <person name="Steenwyk J.L."/>
            <person name="Rokas A."/>
            <person name="Carro J."/>
            <person name="Camarero S."/>
            <person name="Ferreira P."/>
            <person name="Molpeceres G."/>
            <person name="Ruiz-Duenas F.J."/>
            <person name="Serrano A."/>
            <person name="Henrissat B."/>
            <person name="Drula E."/>
            <person name="Hughes K.W."/>
            <person name="Mata J.L."/>
            <person name="Ishikawa N.K."/>
            <person name="Vargas-Isla R."/>
            <person name="Ushijima S."/>
            <person name="Smith C.A."/>
            <person name="Ahrendt S."/>
            <person name="Andreopoulos W."/>
            <person name="He G."/>
            <person name="Labutti K."/>
            <person name="Lipzen A."/>
            <person name="Ng V."/>
            <person name="Sandor L."/>
            <person name="Barry K."/>
            <person name="Martinez A.T."/>
            <person name="Xiao Y."/>
            <person name="Gibbons J.G."/>
            <person name="Terashima K."/>
            <person name="Hibbett D.S."/>
            <person name="Grigoriev I.V."/>
        </authorList>
    </citation>
    <scope>NUCLEOTIDE SEQUENCE</scope>
    <source>
        <strain evidence="2">TFB9207</strain>
    </source>
</reference>
<dbReference type="EMBL" id="MU807700">
    <property type="protein sequence ID" value="KAJ3831192.1"/>
    <property type="molecule type" value="Genomic_DNA"/>
</dbReference>
<comment type="caution">
    <text evidence="2">The sequence shown here is derived from an EMBL/GenBank/DDBJ whole genome shotgun (WGS) entry which is preliminary data.</text>
</comment>
<evidence type="ECO:0000256" key="1">
    <source>
        <dbReference type="SAM" id="MobiDB-lite"/>
    </source>
</evidence>
<evidence type="ECO:0000313" key="2">
    <source>
        <dbReference type="EMBL" id="KAJ3831192.1"/>
    </source>
</evidence>
<evidence type="ECO:0000313" key="3">
    <source>
        <dbReference type="Proteomes" id="UP001163846"/>
    </source>
</evidence>
<feature type="compositionally biased region" description="Polar residues" evidence="1">
    <location>
        <begin position="11"/>
        <end position="25"/>
    </location>
</feature>
<sequence>MADEHKYATPQPRQSTKYAISQSTPHPEVRLQPLTPSFTSKSIQKARGLTRELDAEVERARTAQNKSRNIGDSIYTNAEFSSIVHDIPPAHVTPALKKNVTGLTNAVDSPAKGALSKHYLYKSSNKPREVEVRLLTVMNTIQGKRERHRRRLNFHRIRNFWSARALREKTLDMNRLRDEVERLADVDAEDHEKPVPFDPMSILGTSRDADAFGKTVRTDSWRKDVLNVGPLTQRTILLDLPQSVTL</sequence>
<accession>A0AA38U2I1</accession>
<dbReference type="Proteomes" id="UP001163846">
    <property type="component" value="Unassembled WGS sequence"/>
</dbReference>
<name>A0AA38U2I1_9AGAR</name>
<gene>
    <name evidence="2" type="ORF">F5878DRAFT_667814</name>
</gene>
<dbReference type="AlphaFoldDB" id="A0AA38U2I1"/>
<keyword evidence="3" id="KW-1185">Reference proteome</keyword>
<organism evidence="2 3">
    <name type="scientific">Lentinula raphanica</name>
    <dbReference type="NCBI Taxonomy" id="153919"/>
    <lineage>
        <taxon>Eukaryota</taxon>
        <taxon>Fungi</taxon>
        <taxon>Dikarya</taxon>
        <taxon>Basidiomycota</taxon>
        <taxon>Agaricomycotina</taxon>
        <taxon>Agaricomycetes</taxon>
        <taxon>Agaricomycetidae</taxon>
        <taxon>Agaricales</taxon>
        <taxon>Marasmiineae</taxon>
        <taxon>Omphalotaceae</taxon>
        <taxon>Lentinula</taxon>
    </lineage>
</organism>
<feature type="region of interest" description="Disordered" evidence="1">
    <location>
        <begin position="1"/>
        <end position="30"/>
    </location>
</feature>
<protein>
    <submittedName>
        <fullName evidence="2">Uncharacterized protein</fullName>
    </submittedName>
</protein>